<reference evidence="1" key="1">
    <citation type="submission" date="2014-09" db="EMBL/GenBank/DDBJ databases">
        <authorList>
            <person name="Magalhaes I.L.F."/>
            <person name="Oliveira U."/>
            <person name="Santos F.R."/>
            <person name="Vidigal T.H.D.A."/>
            <person name="Brescovit A.D."/>
            <person name="Santos A.J."/>
        </authorList>
    </citation>
    <scope>NUCLEOTIDE SEQUENCE</scope>
    <source>
        <tissue evidence="1">Shoot tissue taken approximately 20 cm above the soil surface</tissue>
    </source>
</reference>
<sequence length="15" mass="1723">MPHAKSAPVFFFCQL</sequence>
<protein>
    <submittedName>
        <fullName evidence="1">Uncharacterized protein</fullName>
    </submittedName>
</protein>
<dbReference type="EMBL" id="GBRH01242589">
    <property type="protein sequence ID" value="JAD55306.1"/>
    <property type="molecule type" value="Transcribed_RNA"/>
</dbReference>
<name>A0A0A9AVZ9_ARUDO</name>
<organism evidence="1">
    <name type="scientific">Arundo donax</name>
    <name type="common">Giant reed</name>
    <name type="synonym">Donax arundinaceus</name>
    <dbReference type="NCBI Taxonomy" id="35708"/>
    <lineage>
        <taxon>Eukaryota</taxon>
        <taxon>Viridiplantae</taxon>
        <taxon>Streptophyta</taxon>
        <taxon>Embryophyta</taxon>
        <taxon>Tracheophyta</taxon>
        <taxon>Spermatophyta</taxon>
        <taxon>Magnoliopsida</taxon>
        <taxon>Liliopsida</taxon>
        <taxon>Poales</taxon>
        <taxon>Poaceae</taxon>
        <taxon>PACMAD clade</taxon>
        <taxon>Arundinoideae</taxon>
        <taxon>Arundineae</taxon>
        <taxon>Arundo</taxon>
    </lineage>
</organism>
<reference evidence="1" key="2">
    <citation type="journal article" date="2015" name="Data Brief">
        <title>Shoot transcriptome of the giant reed, Arundo donax.</title>
        <authorList>
            <person name="Barrero R.A."/>
            <person name="Guerrero F.D."/>
            <person name="Moolhuijzen P."/>
            <person name="Goolsby J.A."/>
            <person name="Tidwell J."/>
            <person name="Bellgard S.E."/>
            <person name="Bellgard M.I."/>
        </authorList>
    </citation>
    <scope>NUCLEOTIDE SEQUENCE</scope>
    <source>
        <tissue evidence="1">Shoot tissue taken approximately 20 cm above the soil surface</tissue>
    </source>
</reference>
<evidence type="ECO:0000313" key="1">
    <source>
        <dbReference type="EMBL" id="JAD55306.1"/>
    </source>
</evidence>
<accession>A0A0A9AVZ9</accession>
<proteinExistence type="predicted"/>